<dbReference type="EMBL" id="CAUYUJ010017056">
    <property type="protein sequence ID" value="CAK0871288.1"/>
    <property type="molecule type" value="Genomic_DNA"/>
</dbReference>
<comment type="caution">
    <text evidence="1">The sequence shown here is derived from an EMBL/GenBank/DDBJ whole genome shotgun (WGS) entry which is preliminary data.</text>
</comment>
<reference evidence="1" key="1">
    <citation type="submission" date="2023-10" db="EMBL/GenBank/DDBJ databases">
        <authorList>
            <person name="Chen Y."/>
            <person name="Shah S."/>
            <person name="Dougan E. K."/>
            <person name="Thang M."/>
            <person name="Chan C."/>
        </authorList>
    </citation>
    <scope>NUCLEOTIDE SEQUENCE [LARGE SCALE GENOMIC DNA]</scope>
</reference>
<organism evidence="1 2">
    <name type="scientific">Prorocentrum cordatum</name>
    <dbReference type="NCBI Taxonomy" id="2364126"/>
    <lineage>
        <taxon>Eukaryota</taxon>
        <taxon>Sar</taxon>
        <taxon>Alveolata</taxon>
        <taxon>Dinophyceae</taxon>
        <taxon>Prorocentrales</taxon>
        <taxon>Prorocentraceae</taxon>
        <taxon>Prorocentrum</taxon>
    </lineage>
</organism>
<accession>A0ABN9VH01</accession>
<protein>
    <submittedName>
        <fullName evidence="1">Uncharacterized protein</fullName>
    </submittedName>
</protein>
<sequence length="120" mass="13081">MDEKTAKGAEALCSKFAGEIRDVLAYRRFAQRVWGNTTAASKGASEVLVAFHNLVTMSIGNEWFSYPKSLYCHREVRSRLGERAEAVATATPGPAEEAPSGAWARAENLVGFADRPEKSC</sequence>
<evidence type="ECO:0000313" key="2">
    <source>
        <dbReference type="Proteomes" id="UP001189429"/>
    </source>
</evidence>
<proteinExistence type="predicted"/>
<gene>
    <name evidence="1" type="ORF">PCOR1329_LOCUS57166</name>
</gene>
<name>A0ABN9VH01_9DINO</name>
<dbReference type="Proteomes" id="UP001189429">
    <property type="component" value="Unassembled WGS sequence"/>
</dbReference>
<evidence type="ECO:0000313" key="1">
    <source>
        <dbReference type="EMBL" id="CAK0871288.1"/>
    </source>
</evidence>
<keyword evidence="2" id="KW-1185">Reference proteome</keyword>